<reference evidence="2 3" key="1">
    <citation type="submission" date="2020-07" db="EMBL/GenBank/DDBJ databases">
        <title>Genomic Encyclopedia of Type Strains, Phase IV (KMG-V): Genome sequencing to study the core and pangenomes of soil and plant-associated prokaryotes.</title>
        <authorList>
            <person name="Whitman W."/>
        </authorList>
    </citation>
    <scope>NUCLEOTIDE SEQUENCE [LARGE SCALE GENOMIC DNA]</scope>
    <source>
        <strain evidence="2 3">C8</strain>
    </source>
</reference>
<name>A0A7J9PEQ8_METMI</name>
<dbReference type="EMBL" id="JACDUL010000002">
    <property type="protein sequence ID" value="MBA2861742.1"/>
    <property type="molecule type" value="Genomic_DNA"/>
</dbReference>
<accession>A0A7J9PEQ8</accession>
<dbReference type="InterPro" id="IPR000182">
    <property type="entry name" value="GNAT_dom"/>
</dbReference>
<dbReference type="Pfam" id="PF00583">
    <property type="entry name" value="Acetyltransf_1"/>
    <property type="match status" value="1"/>
</dbReference>
<sequence>MDIIIRNENPKDYRIVEEIAREAFWNLYFPGCHEHFVIHNMRKHVDFIKELSFVIEVNGEIVGGIFYTHSKIVSKDNNEYKTISFGPVFISPKFHGKGLGRKLITYSIKIAKEMGYRAILTLGYPYHYEPYGFLSGKKYNLSMPDGKFHKGLLALPLYEGALDNISGYVVFSEALEANDDEVNEFDKSFPPKEKKFQESQLEYEMTISMLDE</sequence>
<dbReference type="RefSeq" id="WP_012068298.1">
    <property type="nucleotide sequence ID" value="NZ_JACDUL010000002.1"/>
</dbReference>
<dbReference type="PROSITE" id="PS51186">
    <property type="entry name" value="GNAT"/>
    <property type="match status" value="1"/>
</dbReference>
<comment type="caution">
    <text evidence="2">The sequence shown here is derived from an EMBL/GenBank/DDBJ whole genome shotgun (WGS) entry which is preliminary data.</text>
</comment>
<evidence type="ECO:0000313" key="3">
    <source>
        <dbReference type="Proteomes" id="UP000533207"/>
    </source>
</evidence>
<dbReference type="GO" id="GO:0016747">
    <property type="term" value="F:acyltransferase activity, transferring groups other than amino-acyl groups"/>
    <property type="evidence" value="ECO:0007669"/>
    <property type="project" value="InterPro"/>
</dbReference>
<dbReference type="CDD" id="cd04301">
    <property type="entry name" value="NAT_SF"/>
    <property type="match status" value="1"/>
</dbReference>
<gene>
    <name evidence="2" type="ORF">HNP90_000621</name>
</gene>
<keyword evidence="2" id="KW-0808">Transferase</keyword>
<proteinExistence type="predicted"/>
<evidence type="ECO:0000259" key="1">
    <source>
        <dbReference type="PROSITE" id="PS51186"/>
    </source>
</evidence>
<dbReference type="Gene3D" id="3.40.630.30">
    <property type="match status" value="1"/>
</dbReference>
<dbReference type="Proteomes" id="UP000533207">
    <property type="component" value="Unassembled WGS sequence"/>
</dbReference>
<protein>
    <submittedName>
        <fullName evidence="2">Putative N-acetyltransferase YhbS</fullName>
    </submittedName>
</protein>
<dbReference type="InterPro" id="IPR016181">
    <property type="entry name" value="Acyl_CoA_acyltransferase"/>
</dbReference>
<evidence type="ECO:0000313" key="2">
    <source>
        <dbReference type="EMBL" id="MBA2861742.1"/>
    </source>
</evidence>
<dbReference type="SUPFAM" id="SSF55729">
    <property type="entry name" value="Acyl-CoA N-acyltransferases (Nat)"/>
    <property type="match status" value="1"/>
</dbReference>
<dbReference type="AlphaFoldDB" id="A0A7J9PEQ8"/>
<organism evidence="2 3">
    <name type="scientific">Methanococcus maripaludis</name>
    <name type="common">Methanococcus deltae</name>
    <dbReference type="NCBI Taxonomy" id="39152"/>
    <lineage>
        <taxon>Archaea</taxon>
        <taxon>Methanobacteriati</taxon>
        <taxon>Methanobacteriota</taxon>
        <taxon>Methanomada group</taxon>
        <taxon>Methanococci</taxon>
        <taxon>Methanococcales</taxon>
        <taxon>Methanococcaceae</taxon>
        <taxon>Methanococcus</taxon>
    </lineage>
</organism>
<feature type="domain" description="N-acetyltransferase" evidence="1">
    <location>
        <begin position="3"/>
        <end position="158"/>
    </location>
</feature>